<dbReference type="PANTHER" id="PTHR47997">
    <property type="entry name" value="MYB DOMAIN PROTEIN 55"/>
    <property type="match status" value="1"/>
</dbReference>
<organism evidence="9 10">
    <name type="scientific">Oldenlandia corymbosa var. corymbosa</name>
    <dbReference type="NCBI Taxonomy" id="529605"/>
    <lineage>
        <taxon>Eukaryota</taxon>
        <taxon>Viridiplantae</taxon>
        <taxon>Streptophyta</taxon>
        <taxon>Embryophyta</taxon>
        <taxon>Tracheophyta</taxon>
        <taxon>Spermatophyta</taxon>
        <taxon>Magnoliopsida</taxon>
        <taxon>eudicotyledons</taxon>
        <taxon>Gunneridae</taxon>
        <taxon>Pentapetalae</taxon>
        <taxon>asterids</taxon>
        <taxon>lamiids</taxon>
        <taxon>Gentianales</taxon>
        <taxon>Rubiaceae</taxon>
        <taxon>Rubioideae</taxon>
        <taxon>Spermacoceae</taxon>
        <taxon>Hedyotis-Oldenlandia complex</taxon>
        <taxon>Oldenlandia</taxon>
    </lineage>
</organism>
<evidence type="ECO:0000256" key="6">
    <source>
        <dbReference type="ARBA" id="ARBA00023242"/>
    </source>
</evidence>
<protein>
    <submittedName>
        <fullName evidence="9">OLC1v1021791C1</fullName>
    </submittedName>
</protein>
<dbReference type="GO" id="GO:0003677">
    <property type="term" value="F:DNA binding"/>
    <property type="evidence" value="ECO:0007669"/>
    <property type="project" value="UniProtKB-KW"/>
</dbReference>
<dbReference type="EMBL" id="OX459118">
    <property type="protein sequence ID" value="CAI9087662.1"/>
    <property type="molecule type" value="Genomic_DNA"/>
</dbReference>
<reference evidence="9" key="1">
    <citation type="submission" date="2023-03" db="EMBL/GenBank/DDBJ databases">
        <authorList>
            <person name="Julca I."/>
        </authorList>
    </citation>
    <scope>NUCLEOTIDE SEQUENCE</scope>
</reference>
<keyword evidence="2" id="KW-0677">Repeat</keyword>
<dbReference type="CDD" id="cd00167">
    <property type="entry name" value="SANT"/>
    <property type="match status" value="2"/>
</dbReference>
<comment type="subcellular location">
    <subcellularLocation>
        <location evidence="1">Nucleus</location>
    </subcellularLocation>
</comment>
<sequence>MEKAAIKRGAWSYAEDKKLTAYIKKYGIWNWNQMPKYAGLARSGKSCRLRWMNYLRPDVKLGKFTEEENQTIINLHEKLGNRWAEIARKLPGRTDNEIKNHWNTRLKKQLLSKKNMAYPIHKEKAGDETKACEEEPIQESCQGSDSTVTVNDDLVGSTDMLDTSNSGFSVEDFDMIFWTQPFLIEASGMEYQQFGYQDSQFDSFSPLESSCFADYDFHLNFKYDFSEIDDILSSV</sequence>
<keyword evidence="6" id="KW-0539">Nucleus</keyword>
<proteinExistence type="predicted"/>
<dbReference type="Gene3D" id="1.10.10.60">
    <property type="entry name" value="Homeodomain-like"/>
    <property type="match status" value="2"/>
</dbReference>
<gene>
    <name evidence="9" type="ORF">OLC1_LOCUS426</name>
</gene>
<evidence type="ECO:0000313" key="9">
    <source>
        <dbReference type="EMBL" id="CAI9087662.1"/>
    </source>
</evidence>
<keyword evidence="10" id="KW-1185">Reference proteome</keyword>
<keyword evidence="3" id="KW-0805">Transcription regulation</keyword>
<name>A0AAV1C068_OLDCO</name>
<evidence type="ECO:0000259" key="7">
    <source>
        <dbReference type="PROSITE" id="PS50090"/>
    </source>
</evidence>
<dbReference type="InterPro" id="IPR017930">
    <property type="entry name" value="Myb_dom"/>
</dbReference>
<keyword evidence="5" id="KW-0804">Transcription</keyword>
<dbReference type="SUPFAM" id="SSF46689">
    <property type="entry name" value="Homeodomain-like"/>
    <property type="match status" value="1"/>
</dbReference>
<evidence type="ECO:0000256" key="2">
    <source>
        <dbReference type="ARBA" id="ARBA00022737"/>
    </source>
</evidence>
<dbReference type="SMART" id="SM00717">
    <property type="entry name" value="SANT"/>
    <property type="match status" value="2"/>
</dbReference>
<dbReference type="FunFam" id="1.10.10.60:FF:000001">
    <property type="entry name" value="MYB-related transcription factor"/>
    <property type="match status" value="1"/>
</dbReference>
<feature type="domain" description="Myb-like" evidence="7">
    <location>
        <begin position="56"/>
        <end position="106"/>
    </location>
</feature>
<dbReference type="PROSITE" id="PS51294">
    <property type="entry name" value="HTH_MYB"/>
    <property type="match status" value="2"/>
</dbReference>
<feature type="domain" description="HTH myb-type" evidence="8">
    <location>
        <begin position="56"/>
        <end position="110"/>
    </location>
</feature>
<dbReference type="GO" id="GO:0005634">
    <property type="term" value="C:nucleus"/>
    <property type="evidence" value="ECO:0007669"/>
    <property type="project" value="UniProtKB-SubCell"/>
</dbReference>
<dbReference type="Pfam" id="PF00249">
    <property type="entry name" value="Myb_DNA-binding"/>
    <property type="match status" value="2"/>
</dbReference>
<accession>A0AAV1C068</accession>
<keyword evidence="4" id="KW-0238">DNA-binding</keyword>
<dbReference type="Proteomes" id="UP001161247">
    <property type="component" value="Chromosome 1"/>
</dbReference>
<dbReference type="PROSITE" id="PS50090">
    <property type="entry name" value="MYB_LIKE"/>
    <property type="match status" value="2"/>
</dbReference>
<dbReference type="InterPro" id="IPR001005">
    <property type="entry name" value="SANT/Myb"/>
</dbReference>
<evidence type="ECO:0000256" key="1">
    <source>
        <dbReference type="ARBA" id="ARBA00004123"/>
    </source>
</evidence>
<dbReference type="AlphaFoldDB" id="A0AAV1C068"/>
<evidence type="ECO:0000256" key="3">
    <source>
        <dbReference type="ARBA" id="ARBA00023015"/>
    </source>
</evidence>
<dbReference type="PANTHER" id="PTHR47997:SF28">
    <property type="entry name" value="TRANSCRIPTION FACTOR MYB15-LIKE"/>
    <property type="match status" value="1"/>
</dbReference>
<evidence type="ECO:0000256" key="5">
    <source>
        <dbReference type="ARBA" id="ARBA00023163"/>
    </source>
</evidence>
<evidence type="ECO:0000256" key="4">
    <source>
        <dbReference type="ARBA" id="ARBA00023125"/>
    </source>
</evidence>
<feature type="domain" description="HTH myb-type" evidence="8">
    <location>
        <begin position="3"/>
        <end position="55"/>
    </location>
</feature>
<evidence type="ECO:0000259" key="8">
    <source>
        <dbReference type="PROSITE" id="PS51294"/>
    </source>
</evidence>
<dbReference type="InterPro" id="IPR009057">
    <property type="entry name" value="Homeodomain-like_sf"/>
</dbReference>
<feature type="domain" description="Myb-like" evidence="7">
    <location>
        <begin position="3"/>
        <end position="55"/>
    </location>
</feature>
<dbReference type="InterPro" id="IPR051953">
    <property type="entry name" value="Plant_SW-associated_TFs"/>
</dbReference>
<evidence type="ECO:0000313" key="10">
    <source>
        <dbReference type="Proteomes" id="UP001161247"/>
    </source>
</evidence>